<dbReference type="PANTHER" id="PTHR40657:SF1">
    <property type="entry name" value="RIKEN CDNA 2310039H08 GENE"/>
    <property type="match status" value="1"/>
</dbReference>
<feature type="region of interest" description="Disordered" evidence="1">
    <location>
        <begin position="37"/>
        <end position="61"/>
    </location>
</feature>
<proteinExistence type="predicted"/>
<reference evidence="3" key="1">
    <citation type="submission" date="2025-08" db="UniProtKB">
        <authorList>
            <consortium name="Ensembl"/>
        </authorList>
    </citation>
    <scope>IDENTIFICATION</scope>
</reference>
<feature type="compositionally biased region" description="Polar residues" evidence="1">
    <location>
        <begin position="50"/>
        <end position="60"/>
    </location>
</feature>
<keyword evidence="4" id="KW-1185">Reference proteome</keyword>
<dbReference type="InterPro" id="IPR040554">
    <property type="entry name" value="KPWE_PEX14_dom"/>
</dbReference>
<organism evidence="3 4">
    <name type="scientific">Kryptolebias marmoratus</name>
    <name type="common">Mangrove killifish</name>
    <name type="synonym">Rivulus marmoratus</name>
    <dbReference type="NCBI Taxonomy" id="37003"/>
    <lineage>
        <taxon>Eukaryota</taxon>
        <taxon>Metazoa</taxon>
        <taxon>Chordata</taxon>
        <taxon>Craniata</taxon>
        <taxon>Vertebrata</taxon>
        <taxon>Euteleostomi</taxon>
        <taxon>Actinopterygii</taxon>
        <taxon>Neopterygii</taxon>
        <taxon>Teleostei</taxon>
        <taxon>Neoteleostei</taxon>
        <taxon>Acanthomorphata</taxon>
        <taxon>Ovalentaria</taxon>
        <taxon>Atherinomorphae</taxon>
        <taxon>Cyprinodontiformes</taxon>
        <taxon>Rivulidae</taxon>
        <taxon>Kryptolebias</taxon>
    </lineage>
</organism>
<protein>
    <recommendedName>
        <fullName evidence="2">Peroxisomal membrane protein PEX14-like KPWE domain-containing protein</fullName>
    </recommendedName>
</protein>
<dbReference type="Pfam" id="PF17733">
    <property type="entry name" value="KPWE_dom"/>
    <property type="match status" value="1"/>
</dbReference>
<evidence type="ECO:0000313" key="3">
    <source>
        <dbReference type="Ensembl" id="ENSKMAP00000006871.1"/>
    </source>
</evidence>
<name>A0A3Q2ZST0_KRYMA</name>
<dbReference type="InterPro" id="IPR039995">
    <property type="entry name" value="PEX39"/>
</dbReference>
<dbReference type="Proteomes" id="UP000264800">
    <property type="component" value="Unplaced"/>
</dbReference>
<evidence type="ECO:0000259" key="2">
    <source>
        <dbReference type="Pfam" id="PF17733"/>
    </source>
</evidence>
<dbReference type="GeneTree" id="ENSGT00940000174755"/>
<sequence length="114" mass="13119">MHVPLWWFRFVTPAASDPQTPARLSFAEVMQLVQEGKEVPGLTKPDIKPSNRSPTPSQMKQVPKPWETLVFKVMTCRCFLNLHTRTEMGRNIIAPLPSISRRFEAKEEESVTQR</sequence>
<dbReference type="Ensembl" id="ENSKMAT00000006983.1">
    <property type="protein sequence ID" value="ENSKMAP00000006871.1"/>
    <property type="gene ID" value="ENSKMAG00000005186.1"/>
</dbReference>
<dbReference type="STRING" id="37003.ENSKMAP00000006871"/>
<feature type="domain" description="Peroxisomal membrane protein PEX14-like KPWE" evidence="2">
    <location>
        <begin position="21"/>
        <end position="68"/>
    </location>
</feature>
<accession>A0A3Q2ZST0</accession>
<evidence type="ECO:0000256" key="1">
    <source>
        <dbReference type="SAM" id="MobiDB-lite"/>
    </source>
</evidence>
<reference evidence="3" key="2">
    <citation type="submission" date="2025-09" db="UniProtKB">
        <authorList>
            <consortium name="Ensembl"/>
        </authorList>
    </citation>
    <scope>IDENTIFICATION</scope>
</reference>
<evidence type="ECO:0000313" key="4">
    <source>
        <dbReference type="Proteomes" id="UP000264800"/>
    </source>
</evidence>
<dbReference type="AlphaFoldDB" id="A0A3Q2ZST0"/>
<dbReference type="PANTHER" id="PTHR40657">
    <property type="entry name" value="HYPOTHETICAL PROTEIN LOC681367"/>
    <property type="match status" value="1"/>
</dbReference>